<dbReference type="EMBL" id="CAXAMM010039307">
    <property type="protein sequence ID" value="CAK9085502.1"/>
    <property type="molecule type" value="Genomic_DNA"/>
</dbReference>
<evidence type="ECO:0000313" key="2">
    <source>
        <dbReference type="EMBL" id="CAK9085502.1"/>
    </source>
</evidence>
<dbReference type="Proteomes" id="UP001642464">
    <property type="component" value="Unassembled WGS sequence"/>
</dbReference>
<comment type="caution">
    <text evidence="2">The sequence shown here is derived from an EMBL/GenBank/DDBJ whole genome shotgun (WGS) entry which is preliminary data.</text>
</comment>
<name>A0ABP0QB67_9DINO</name>
<evidence type="ECO:0000256" key="1">
    <source>
        <dbReference type="SAM" id="MobiDB-lite"/>
    </source>
</evidence>
<proteinExistence type="predicted"/>
<dbReference type="PANTHER" id="PTHR33153:SF3">
    <property type="entry name" value="TRAFFICKING PROTEIN PARTICLE COMPLEX SUBUNIT 11 DOMAIN-CONTAINING PROTEIN"/>
    <property type="match status" value="1"/>
</dbReference>
<protein>
    <submittedName>
        <fullName evidence="2">FO synthase subunit 1</fullName>
    </submittedName>
</protein>
<feature type="compositionally biased region" description="Basic residues" evidence="1">
    <location>
        <begin position="245"/>
        <end position="254"/>
    </location>
</feature>
<reference evidence="2 3" key="1">
    <citation type="submission" date="2024-02" db="EMBL/GenBank/DDBJ databases">
        <authorList>
            <person name="Chen Y."/>
            <person name="Shah S."/>
            <person name="Dougan E. K."/>
            <person name="Thang M."/>
            <person name="Chan C."/>
        </authorList>
    </citation>
    <scope>NUCLEOTIDE SEQUENCE [LARGE SCALE GENOMIC DNA]</scope>
</reference>
<feature type="region of interest" description="Disordered" evidence="1">
    <location>
        <begin position="232"/>
        <end position="272"/>
    </location>
</feature>
<accession>A0ABP0QB67</accession>
<feature type="compositionally biased region" description="Basic and acidic residues" evidence="1">
    <location>
        <begin position="255"/>
        <end position="265"/>
    </location>
</feature>
<sequence>MAPKRGAVAAAVPALVPVTELTESEDSSSDQKPEVRELPPRKRRFKAGPTFKERLQDVEACRSLLQKRCLGQCRRGCLKQFARKHMFDRVVDFRRRWADLHKLDADKLVFDRMKAHVAECEKDGKSVISWKFMDLPVCFHSWKRLHCLGSGRCDKLLKAALANKPAPPMELRYLKQGRAKVAGDSACARVTSFLEGLYTSVAETLPDIKDEGVLTQLHDAPDVLQDSYADSLSGLQPDAPAQTGLKRRNSRKRKMSLEVHKDRHPSTSGLEVRFLPPGTMKDHWETMRAHDAGEQVSFKTFWKTWHTEFSHLRFRAASMHVQCSVCLHHKMLIRELSQHLNARTRQSELYSEHLVAQYRDRQKYWQARGISRLQFETYLVVMIDGMDQCKFQYPRSAVCRAKDLASLASLQRPRLQVTGVLAHGFGLFFAASGHDHPKDASASVELLAYLISRQAETPQDFKEIMQRFADGAQRPYEKVRRGFLAQSVPVALQGIGGPGAPHEFSFQTRASLGSWAAFLKTCLDDPRA</sequence>
<organism evidence="2 3">
    <name type="scientific">Durusdinium trenchii</name>
    <dbReference type="NCBI Taxonomy" id="1381693"/>
    <lineage>
        <taxon>Eukaryota</taxon>
        <taxon>Sar</taxon>
        <taxon>Alveolata</taxon>
        <taxon>Dinophyceae</taxon>
        <taxon>Suessiales</taxon>
        <taxon>Symbiodiniaceae</taxon>
        <taxon>Durusdinium</taxon>
    </lineage>
</organism>
<evidence type="ECO:0000313" key="3">
    <source>
        <dbReference type="Proteomes" id="UP001642464"/>
    </source>
</evidence>
<dbReference type="PANTHER" id="PTHR33153">
    <property type="entry name" value="MYND-TYPE DOMAIN-CONTAINING PROTEIN"/>
    <property type="match status" value="1"/>
</dbReference>
<gene>
    <name evidence="2" type="ORF">SCF082_LOCUS40501</name>
</gene>
<keyword evidence="3" id="KW-1185">Reference proteome</keyword>